<dbReference type="Pfam" id="PF13460">
    <property type="entry name" value="NAD_binding_10"/>
    <property type="match status" value="1"/>
</dbReference>
<keyword evidence="1" id="KW-1133">Transmembrane helix</keyword>
<dbReference type="InterPro" id="IPR016040">
    <property type="entry name" value="NAD(P)-bd_dom"/>
</dbReference>
<keyword evidence="4" id="KW-1185">Reference proteome</keyword>
<dbReference type="GO" id="GO:0044877">
    <property type="term" value="F:protein-containing complex binding"/>
    <property type="evidence" value="ECO:0007669"/>
    <property type="project" value="TreeGrafter"/>
</dbReference>
<comment type="caution">
    <text evidence="3">The sequence shown here is derived from an EMBL/GenBank/DDBJ whole genome shotgun (WGS) entry which is preliminary data.</text>
</comment>
<dbReference type="InterPro" id="IPR036291">
    <property type="entry name" value="NAD(P)-bd_dom_sf"/>
</dbReference>
<organism evidence="3 4">
    <name type="scientific">Methyloligella halotolerans</name>
    <dbReference type="NCBI Taxonomy" id="1177755"/>
    <lineage>
        <taxon>Bacteria</taxon>
        <taxon>Pseudomonadati</taxon>
        <taxon>Pseudomonadota</taxon>
        <taxon>Alphaproteobacteria</taxon>
        <taxon>Hyphomicrobiales</taxon>
        <taxon>Hyphomicrobiaceae</taxon>
        <taxon>Methyloligella</taxon>
    </lineage>
</organism>
<evidence type="ECO:0000313" key="3">
    <source>
        <dbReference type="EMBL" id="ODA66309.1"/>
    </source>
</evidence>
<dbReference type="PATRIC" id="fig|1177755.3.peg.2730"/>
<feature type="transmembrane region" description="Helical" evidence="1">
    <location>
        <begin position="314"/>
        <end position="336"/>
    </location>
</feature>
<dbReference type="EMBL" id="MASI01000008">
    <property type="protein sequence ID" value="ODA66309.1"/>
    <property type="molecule type" value="Genomic_DNA"/>
</dbReference>
<dbReference type="PANTHER" id="PTHR12126">
    <property type="entry name" value="NADH-UBIQUINONE OXIDOREDUCTASE 39 KDA SUBUNIT-RELATED"/>
    <property type="match status" value="1"/>
</dbReference>
<dbReference type="Pfam" id="PF13781">
    <property type="entry name" value="DoxX_3"/>
    <property type="match status" value="1"/>
</dbReference>
<feature type="domain" description="NAD(P)-binding" evidence="2">
    <location>
        <begin position="7"/>
        <end position="149"/>
    </location>
</feature>
<name>A0A1E2RW73_9HYPH</name>
<keyword evidence="1" id="KW-0472">Membrane</keyword>
<reference evidence="3 4" key="1">
    <citation type="submission" date="2016-07" db="EMBL/GenBank/DDBJ databases">
        <title>Draft genome sequence of Methyloligella halotolerans C2T (VKM B-2706T=CCUG 61687T=DSM 25045T), a halotolerant polyhydroxybutyrate accumulating methylotroph.</title>
        <authorList>
            <person name="Vasilenko O.V."/>
            <person name="Doronina N.V."/>
            <person name="Poroshina M.N."/>
            <person name="Tarlachkov S.V."/>
            <person name="Trotsenko Y.A."/>
        </authorList>
    </citation>
    <scope>NUCLEOTIDE SEQUENCE [LARGE SCALE GENOMIC DNA]</scope>
    <source>
        <strain evidence="3 4">VKM B-2706</strain>
    </source>
</reference>
<dbReference type="OrthoDB" id="5377001at2"/>
<feature type="transmembrane region" description="Helical" evidence="1">
    <location>
        <begin position="379"/>
        <end position="402"/>
    </location>
</feature>
<evidence type="ECO:0000259" key="2">
    <source>
        <dbReference type="Pfam" id="PF13460"/>
    </source>
</evidence>
<sequence>MRILVTGASGLIGSAICAKLIAEGHAVVGVGRPGGSPLPQGLAGQVLVDMARPGSAREWASHLQDIDAVVNCAGLLQAGEGGTPSDLHIAGVDALFASCEAAGIRRIVSISALAVAEDAPTEFARSKHRGDEALMARDLDWVILRPSVVLGRAAYGGSALIRGLAALPVLPVLMESGPLQIVTLDDVVKTTAYFLKESAPSRIVLELTGPERLRFEEVVAAYRNWLRWPPARRLRLPDWIGTLLFKLGDFAGLLGWRAPVRSTAQKELRRGSTGDPRPWMEATGMTPRSLQQMLDATPPSVQERWFAKLFFLKPLTLIVFAAFWLISGLIALGPGYDEGVRILQAAGFGAYAEVTTVFGAVADIVLGLAMLYRPTARAALIAAFVLCIFYLAIGTIVAPQMWATPLGIFTKVVPIMALNLVVLALLKDR</sequence>
<feature type="transmembrane region" description="Helical" evidence="1">
    <location>
        <begin position="348"/>
        <end position="372"/>
    </location>
</feature>
<dbReference type="RefSeq" id="WP_069095884.1">
    <property type="nucleotide sequence ID" value="NZ_MASI01000008.1"/>
</dbReference>
<proteinExistence type="predicted"/>
<dbReference type="SUPFAM" id="SSF51735">
    <property type="entry name" value="NAD(P)-binding Rossmann-fold domains"/>
    <property type="match status" value="1"/>
</dbReference>
<accession>A0A1E2RW73</accession>
<protein>
    <recommendedName>
        <fullName evidence="2">NAD(P)-binding domain-containing protein</fullName>
    </recommendedName>
</protein>
<dbReference type="InterPro" id="IPR051207">
    <property type="entry name" value="ComplexI_NDUFA9_subunit"/>
</dbReference>
<dbReference type="AlphaFoldDB" id="A0A1E2RW73"/>
<feature type="transmembrane region" description="Helical" evidence="1">
    <location>
        <begin position="408"/>
        <end position="426"/>
    </location>
</feature>
<dbReference type="PANTHER" id="PTHR12126:SF11">
    <property type="entry name" value="NADH DEHYDROGENASE [UBIQUINONE] 1 ALPHA SUBCOMPLEX SUBUNIT 9, MITOCHONDRIAL"/>
    <property type="match status" value="1"/>
</dbReference>
<dbReference type="Proteomes" id="UP000095087">
    <property type="component" value="Unassembled WGS sequence"/>
</dbReference>
<dbReference type="STRING" id="1177755.A7A08_02707"/>
<evidence type="ECO:0000256" key="1">
    <source>
        <dbReference type="SAM" id="Phobius"/>
    </source>
</evidence>
<gene>
    <name evidence="3" type="ORF">A7A08_02707</name>
</gene>
<keyword evidence="1" id="KW-0812">Transmembrane</keyword>
<dbReference type="Gene3D" id="3.40.50.720">
    <property type="entry name" value="NAD(P)-binding Rossmann-like Domain"/>
    <property type="match status" value="1"/>
</dbReference>
<evidence type="ECO:0000313" key="4">
    <source>
        <dbReference type="Proteomes" id="UP000095087"/>
    </source>
</evidence>
<dbReference type="InterPro" id="IPR025695">
    <property type="entry name" value="DoxX-like"/>
</dbReference>